<proteinExistence type="predicted"/>
<geneLocation type="plasmid" evidence="2">
    <name>pAzo1</name>
</geneLocation>
<dbReference type="RefSeq" id="WP_011254773.1">
    <property type="nucleotide sequence ID" value="NC_006823.1"/>
</dbReference>
<keyword evidence="1" id="KW-0614">Plasmid</keyword>
<evidence type="ECO:0000313" key="2">
    <source>
        <dbReference type="Proteomes" id="UP000006552"/>
    </source>
</evidence>
<accession>Q5NX08</accession>
<dbReference type="Proteomes" id="UP000006552">
    <property type="component" value="Plasmid 1"/>
</dbReference>
<dbReference type="HOGENOM" id="CLU_1881451_0_0_4"/>
<dbReference type="KEGG" id="eba:p1B212"/>
<keyword evidence="2" id="KW-1185">Reference proteome</keyword>
<dbReference type="AlphaFoldDB" id="Q5NX08"/>
<reference evidence="1 2" key="1">
    <citation type="journal article" date="2005" name="Arch. Microbiol.">
        <title>The genome sequence of an anaerobic aromatic-degrading denitrifying bacterium, strain EbN1.</title>
        <authorList>
            <person name="Rabus R."/>
            <person name="Kube M."/>
            <person name="Heider J."/>
            <person name="Beck A."/>
            <person name="Heitmann K."/>
            <person name="Widdel F."/>
            <person name="Reinhardt R."/>
        </authorList>
    </citation>
    <scope>NUCLEOTIDE SEQUENCE [LARGE SCALE GENOMIC DNA]</scope>
    <source>
        <strain evidence="1 2">EbN1</strain>
        <plasmid evidence="2">Plasmid pAzo1</plasmid>
    </source>
</reference>
<gene>
    <name evidence="1" type="ORF">p1B212</name>
</gene>
<name>Q5NX08_AROAE</name>
<evidence type="ECO:0000313" key="1">
    <source>
        <dbReference type="EMBL" id="CAI10406.1"/>
    </source>
</evidence>
<organism evidence="1 2">
    <name type="scientific">Aromatoleum aromaticum (strain DSM 19018 / LMG 30748 / EbN1)</name>
    <name type="common">Azoarcus sp. (strain EbN1)</name>
    <dbReference type="NCBI Taxonomy" id="76114"/>
    <lineage>
        <taxon>Bacteria</taxon>
        <taxon>Pseudomonadati</taxon>
        <taxon>Pseudomonadota</taxon>
        <taxon>Betaproteobacteria</taxon>
        <taxon>Rhodocyclales</taxon>
        <taxon>Rhodocyclaceae</taxon>
        <taxon>Aromatoleum</taxon>
    </lineage>
</organism>
<dbReference type="EMBL" id="CR555307">
    <property type="protein sequence ID" value="CAI10406.1"/>
    <property type="molecule type" value="Genomic_DNA"/>
</dbReference>
<sequence>MKPAQDANTDQLLAALKPFAEIGAWLFARNLPDETPVVEINGLNGAAGCLTRGDFKAAFNAMRALENMQEAESAPRGEASVALEGSGQGYYLLTPKNGGKSYTSTTAPDSWELRECDIQWVPEQPGAQEAANRRK</sequence>
<protein>
    <submittedName>
        <fullName evidence="1">Uncharacterized protein</fullName>
    </submittedName>
</protein>